<dbReference type="STRING" id="1121939.L861_11190"/>
<dbReference type="EMBL" id="ASTJ01000036">
    <property type="protein sequence ID" value="EPC01131.1"/>
    <property type="molecule type" value="Genomic_DNA"/>
</dbReference>
<comment type="caution">
    <text evidence="1">The sequence shown here is derived from an EMBL/GenBank/DDBJ whole genome shotgun (WGS) entry which is preliminary data.</text>
</comment>
<keyword evidence="2" id="KW-1185">Reference proteome</keyword>
<evidence type="ECO:0000313" key="1">
    <source>
        <dbReference type="EMBL" id="EPC01131.1"/>
    </source>
</evidence>
<dbReference type="PATRIC" id="fig|1121939.11.peg.3301"/>
<accession>S2L8P3</accession>
<dbReference type="RefSeq" id="WP_016417821.1">
    <property type="nucleotide sequence ID" value="NZ_KE332392.1"/>
</dbReference>
<evidence type="ECO:0008006" key="3">
    <source>
        <dbReference type="Google" id="ProtNLM"/>
    </source>
</evidence>
<dbReference type="InterPro" id="IPR021409">
    <property type="entry name" value="DUF3047"/>
</dbReference>
<dbReference type="Proteomes" id="UP000014463">
    <property type="component" value="Unassembled WGS sequence"/>
</dbReference>
<reference evidence="1 2" key="1">
    <citation type="journal article" date="2013" name="Genome Announc.">
        <title>Draft genome sequence of the moderately halophilic gammaproteobacterium Halomonas anticariensis FP35.</title>
        <authorList>
            <person name="Tahrioui A."/>
            <person name="Quesada E."/>
            <person name="Llamas I."/>
        </authorList>
    </citation>
    <scope>NUCLEOTIDE SEQUENCE [LARGE SCALE GENOMIC DNA]</scope>
    <source>
        <strain evidence="2">DSM 16096 / CECT 5854 / LMG 22089 / FP35</strain>
    </source>
</reference>
<name>S2L8P3_LITA3</name>
<dbReference type="AlphaFoldDB" id="S2L8P3"/>
<gene>
    <name evidence="1" type="ORF">L861_11190</name>
</gene>
<organism evidence="1 2">
    <name type="scientific">Litchfieldella anticariensis (strain DSM 16096 / CECT 5854 / CIP 108499 / LMG 22089 / FP35)</name>
    <name type="common">Halomonas anticariensis</name>
    <dbReference type="NCBI Taxonomy" id="1121939"/>
    <lineage>
        <taxon>Bacteria</taxon>
        <taxon>Pseudomonadati</taxon>
        <taxon>Pseudomonadota</taxon>
        <taxon>Gammaproteobacteria</taxon>
        <taxon>Oceanospirillales</taxon>
        <taxon>Halomonadaceae</taxon>
        <taxon>Litchfieldella</taxon>
    </lineage>
</organism>
<proteinExistence type="predicted"/>
<evidence type="ECO:0000313" key="2">
    <source>
        <dbReference type="Proteomes" id="UP000014463"/>
    </source>
</evidence>
<sequence>MVVCGLSLATSIPSLAGEIRFSPQDIAHWPTRSFEGETDYRLVERDGRTVLQARARGQASAKYLEREIDLDETPYLHWCWQVSNIHADLDETTKSGDDYPARVYVAYKTGLLPWQVQSVNYVWSSSQAVGSDWPNAFTSHAHLLALQGGEENVGRWMAEVRNVRDDFQALFDSRPNSINGLALMSDGDNAGVNATAWFTHLGFSATPEPPECPA</sequence>
<dbReference type="eggNOG" id="ENOG502ZQ5C">
    <property type="taxonomic scope" value="Bacteria"/>
</dbReference>
<dbReference type="OrthoDB" id="9775969at2"/>
<protein>
    <recommendedName>
        <fullName evidence="3">DUF3047 domain-containing protein</fullName>
    </recommendedName>
</protein>
<dbReference type="Pfam" id="PF11249">
    <property type="entry name" value="DUF3047"/>
    <property type="match status" value="1"/>
</dbReference>